<dbReference type="InterPro" id="IPR029485">
    <property type="entry name" value="CAT_C"/>
</dbReference>
<evidence type="ECO:0000313" key="8">
    <source>
        <dbReference type="Proteomes" id="UP000192223"/>
    </source>
</evidence>
<evidence type="ECO:0000256" key="3">
    <source>
        <dbReference type="ARBA" id="ARBA00022989"/>
    </source>
</evidence>
<evidence type="ECO:0000256" key="6">
    <source>
        <dbReference type="SAM" id="Phobius"/>
    </source>
</evidence>
<feature type="transmembrane region" description="Helical" evidence="6">
    <location>
        <begin position="318"/>
        <end position="344"/>
    </location>
</feature>
<evidence type="ECO:0000256" key="5">
    <source>
        <dbReference type="SAM" id="MobiDB-lite"/>
    </source>
</evidence>
<dbReference type="GO" id="GO:0061459">
    <property type="term" value="F:L-arginine transmembrane transporter activity"/>
    <property type="evidence" value="ECO:0007669"/>
    <property type="project" value="TreeGrafter"/>
</dbReference>
<dbReference type="GO" id="GO:0000064">
    <property type="term" value="F:L-ornithine transmembrane transporter activity"/>
    <property type="evidence" value="ECO:0007669"/>
    <property type="project" value="TreeGrafter"/>
</dbReference>
<dbReference type="InParanoid" id="A0A1W4WJL5"/>
<name>A0A1W4WJL5_AGRPL</name>
<dbReference type="Pfam" id="PF13906">
    <property type="entry name" value="AA_permease_C"/>
    <property type="match status" value="1"/>
</dbReference>
<dbReference type="PANTHER" id="PTHR43243">
    <property type="entry name" value="INNER MEMBRANE TRANSPORTER YGJI-RELATED"/>
    <property type="match status" value="1"/>
</dbReference>
<feature type="transmembrane region" description="Helical" evidence="6">
    <location>
        <begin position="157"/>
        <end position="177"/>
    </location>
</feature>
<feature type="transmembrane region" description="Helical" evidence="6">
    <location>
        <begin position="365"/>
        <end position="384"/>
    </location>
</feature>
<dbReference type="KEGG" id="apln:108733590"/>
<dbReference type="RefSeq" id="XP_018320308.1">
    <property type="nucleotide sequence ID" value="XM_018464806.2"/>
</dbReference>
<reference evidence="9" key="1">
    <citation type="submission" date="2025-08" db="UniProtKB">
        <authorList>
            <consortium name="RefSeq"/>
        </authorList>
    </citation>
    <scope>IDENTIFICATION</scope>
    <source>
        <tissue evidence="9">Entire body</tissue>
    </source>
</reference>
<feature type="transmembrane region" description="Helical" evidence="6">
    <location>
        <begin position="31"/>
        <end position="50"/>
    </location>
</feature>
<organism evidence="8 9">
    <name type="scientific">Agrilus planipennis</name>
    <name type="common">Emerald ash borer</name>
    <name type="synonym">Agrilus marcopoli</name>
    <dbReference type="NCBI Taxonomy" id="224129"/>
    <lineage>
        <taxon>Eukaryota</taxon>
        <taxon>Metazoa</taxon>
        <taxon>Ecdysozoa</taxon>
        <taxon>Arthropoda</taxon>
        <taxon>Hexapoda</taxon>
        <taxon>Insecta</taxon>
        <taxon>Pterygota</taxon>
        <taxon>Neoptera</taxon>
        <taxon>Endopterygota</taxon>
        <taxon>Coleoptera</taxon>
        <taxon>Polyphaga</taxon>
        <taxon>Elateriformia</taxon>
        <taxon>Buprestoidea</taxon>
        <taxon>Buprestidae</taxon>
        <taxon>Agrilinae</taxon>
        <taxon>Agrilus</taxon>
    </lineage>
</organism>
<feature type="transmembrane region" description="Helical" evidence="6">
    <location>
        <begin position="510"/>
        <end position="534"/>
    </location>
</feature>
<dbReference type="OrthoDB" id="3900342at2759"/>
<keyword evidence="4 6" id="KW-0472">Membrane</keyword>
<dbReference type="PANTHER" id="PTHR43243:SF105">
    <property type="entry name" value="CATIONIC AMINO ACID TRANSPORTER C-TERMINAL DOMAIN-CONTAINING PROTEIN"/>
    <property type="match status" value="1"/>
</dbReference>
<feature type="region of interest" description="Disordered" evidence="5">
    <location>
        <begin position="724"/>
        <end position="743"/>
    </location>
</feature>
<feature type="domain" description="Cationic amino acid transporter C-terminal" evidence="7">
    <location>
        <begin position="544"/>
        <end position="588"/>
    </location>
</feature>
<feature type="transmembrane region" description="Helical" evidence="6">
    <location>
        <begin position="62"/>
        <end position="81"/>
    </location>
</feature>
<feature type="transmembrane region" description="Helical" evidence="6">
    <location>
        <begin position="269"/>
        <end position="298"/>
    </location>
</feature>
<sequence>MSSCWRAITRKKVLDPNQTEQTQLARVLNTFDLTALGVGSTLGVGVYVLAGHVARDTAGPSVVLSFFIAAIASVFAGLCYAEFGARTPKAGSAYIYSYVSIGELVAFIIGWNLILEYVIGSASVARGLSVYLDTLINNTMQDCFREITPINVNYMSSYFDFFAFGLSVFLAVALAFGLRESSIINNIVTSLNIGVVLFVIIAGSIKANPENWKVASNTSDPSIENGGFFPFGIEGMIKGAATCFYGFVGFDCIATTGEEVKNPQKAIPIAIISSLAIIFLAYFGTATVITMMVPYYLQDINAPIPHAFEEVGWSVAKWIVAVGGMFGLFASLFGALFPLPRIIYAMASDGIIFKFLGKVNARFKTPVVGTLLAGLLTGLMAALFELKQLVSMMSIGTLLAYTLVAACVLILRYQRDEESFQNIAPPLEGYTENQNFERSSENLVSQDDSILIFQKVTFSGFMKQIFNIHDIKFPTKTSELLVSIEVFLFCVFSLLLGMCAIYLINPISHGKLWAIILTSIVGLFLLLLLLSLSLQPVSHKELRFKVPLVPLIPALSIVINVYLMLMLDAVTWIRFAVWMAVGMPMYFISIFSCSSDANQFSVKYANNLTHVETNHNSNKQNGYVNKNFAIEEEKPEMLKTNGGTVGLYIQNGDAKIYENYVRGESFVKKRIKPKAPSPPSPSHEEKSVEQNLFVKKENTNNSETTSVSHVLAILDEIILKEEENQETLSNHEDEKASETTLERNSSFDSVSLASNIYREESVVALVHQEDTNSIKVENEEGSLKVTLENESESNDSNIENKLAESNENVPAVEIKTDENEIQKVKEQLQEIEYPTIADIPNKVNEENEPLNIPPPPPLNMELFEKDFKTVPRIPRVTIKHESSFSTVSTVKSQENKVNVEELADEIQKRNLVNSSKENITIKIPPVDYDNLEMISNGTADENSNENSKIDDNVTFGSEQHRNISSKLEKLFSQTLGIPPPKKLTKPEIPQENDINVTSPYTSLEYDDQTPIEQLPVFKRGTTKSSDEEVDFKTRLSDILLRRSVRPSSETHVNGLVVQPKKDIVENETKEPLQNGQIKNENYVSEQIMHREKMNDAFKSIRLRKVDSFKNT</sequence>
<gene>
    <name evidence="9" type="primary">LOC108733590</name>
</gene>
<proteinExistence type="predicted"/>
<keyword evidence="3 6" id="KW-1133">Transmembrane helix</keyword>
<dbReference type="GeneID" id="108733590"/>
<keyword evidence="8" id="KW-1185">Reference proteome</keyword>
<feature type="transmembrane region" description="Helical" evidence="6">
    <location>
        <begin position="546"/>
        <end position="565"/>
    </location>
</feature>
<evidence type="ECO:0000256" key="2">
    <source>
        <dbReference type="ARBA" id="ARBA00022692"/>
    </source>
</evidence>
<feature type="transmembrane region" description="Helical" evidence="6">
    <location>
        <begin position="480"/>
        <end position="504"/>
    </location>
</feature>
<feature type="transmembrane region" description="Helical" evidence="6">
    <location>
        <begin position="183"/>
        <end position="203"/>
    </location>
</feature>
<comment type="subcellular location">
    <subcellularLocation>
        <location evidence="1">Membrane</location>
        <topology evidence="1">Multi-pass membrane protein</topology>
    </subcellularLocation>
</comment>
<dbReference type="FunFam" id="1.20.1740.10:FF:000010">
    <property type="entry name" value="probable cationic amino acid transporter"/>
    <property type="match status" value="1"/>
</dbReference>
<feature type="compositionally biased region" description="Basic and acidic residues" evidence="5">
    <location>
        <begin position="729"/>
        <end position="741"/>
    </location>
</feature>
<feature type="transmembrane region" description="Helical" evidence="6">
    <location>
        <begin position="93"/>
        <end position="111"/>
    </location>
</feature>
<dbReference type="AlphaFoldDB" id="A0A1W4WJL5"/>
<protein>
    <submittedName>
        <fullName evidence="9">High affinity cationic amino acid transporter 1</fullName>
    </submittedName>
</protein>
<evidence type="ECO:0000256" key="4">
    <source>
        <dbReference type="ARBA" id="ARBA00023136"/>
    </source>
</evidence>
<dbReference type="STRING" id="224129.A0A1W4WJL5"/>
<dbReference type="Gene3D" id="1.20.1740.10">
    <property type="entry name" value="Amino acid/polyamine transporter I"/>
    <property type="match status" value="1"/>
</dbReference>
<dbReference type="InterPro" id="IPR002293">
    <property type="entry name" value="AA/rel_permease1"/>
</dbReference>
<dbReference type="GO" id="GO:0015189">
    <property type="term" value="F:L-lysine transmembrane transporter activity"/>
    <property type="evidence" value="ECO:0007669"/>
    <property type="project" value="TreeGrafter"/>
</dbReference>
<dbReference type="Pfam" id="PF13520">
    <property type="entry name" value="AA_permease_2"/>
    <property type="match status" value="1"/>
</dbReference>
<feature type="transmembrane region" description="Helical" evidence="6">
    <location>
        <begin position="390"/>
        <end position="411"/>
    </location>
</feature>
<dbReference type="GO" id="GO:0097638">
    <property type="term" value="P:L-arginine import across plasma membrane"/>
    <property type="evidence" value="ECO:0007669"/>
    <property type="project" value="TreeGrafter"/>
</dbReference>
<dbReference type="GO" id="GO:0005886">
    <property type="term" value="C:plasma membrane"/>
    <property type="evidence" value="ECO:0007669"/>
    <property type="project" value="TreeGrafter"/>
</dbReference>
<keyword evidence="2 6" id="KW-0812">Transmembrane</keyword>
<accession>A0A1W4WJL5</accession>
<evidence type="ECO:0000256" key="1">
    <source>
        <dbReference type="ARBA" id="ARBA00004141"/>
    </source>
</evidence>
<evidence type="ECO:0000259" key="7">
    <source>
        <dbReference type="Pfam" id="PF13906"/>
    </source>
</evidence>
<dbReference type="Proteomes" id="UP000192223">
    <property type="component" value="Unplaced"/>
</dbReference>
<evidence type="ECO:0000313" key="9">
    <source>
        <dbReference type="RefSeq" id="XP_018320308.1"/>
    </source>
</evidence>
<dbReference type="FunCoup" id="A0A1W4WJL5">
    <property type="interactions" value="38"/>
</dbReference>